<dbReference type="InterPro" id="IPR050765">
    <property type="entry name" value="Riboflavin_Biosynth_HTPR"/>
</dbReference>
<accession>A0ABT2H171</accession>
<dbReference type="SUPFAM" id="SSF53597">
    <property type="entry name" value="Dihydrofolate reductase-like"/>
    <property type="match status" value="1"/>
</dbReference>
<evidence type="ECO:0000313" key="3">
    <source>
        <dbReference type="Proteomes" id="UP001165586"/>
    </source>
</evidence>
<dbReference type="EMBL" id="JANLCJ010000002">
    <property type="protein sequence ID" value="MCS5733686.1"/>
    <property type="molecule type" value="Genomic_DNA"/>
</dbReference>
<reference evidence="2" key="1">
    <citation type="submission" date="2022-08" db="EMBL/GenBank/DDBJ databases">
        <authorList>
            <person name="Deng Y."/>
            <person name="Han X.-F."/>
            <person name="Zhang Y.-Q."/>
        </authorList>
    </citation>
    <scope>NUCLEOTIDE SEQUENCE</scope>
    <source>
        <strain evidence="2">CPCC 203386</strain>
    </source>
</reference>
<name>A0ABT2H171_9MICO</name>
<gene>
    <name evidence="2" type="ORF">N1032_08030</name>
</gene>
<dbReference type="Proteomes" id="UP001165586">
    <property type="component" value="Unassembled WGS sequence"/>
</dbReference>
<dbReference type="InterPro" id="IPR002734">
    <property type="entry name" value="RibDG_C"/>
</dbReference>
<dbReference type="PANTHER" id="PTHR38011:SF11">
    <property type="entry name" value="2,5-DIAMINO-6-RIBOSYLAMINO-4(3H)-PYRIMIDINONE 5'-PHOSPHATE REDUCTASE"/>
    <property type="match status" value="1"/>
</dbReference>
<feature type="domain" description="Bacterial bifunctional deaminase-reductase C-terminal" evidence="1">
    <location>
        <begin position="4"/>
        <end position="186"/>
    </location>
</feature>
<keyword evidence="3" id="KW-1185">Reference proteome</keyword>
<dbReference type="InterPro" id="IPR024072">
    <property type="entry name" value="DHFR-like_dom_sf"/>
</dbReference>
<evidence type="ECO:0000313" key="2">
    <source>
        <dbReference type="EMBL" id="MCS5733686.1"/>
    </source>
</evidence>
<protein>
    <submittedName>
        <fullName evidence="2">Dihydrofolate reductase family protein</fullName>
    </submittedName>
</protein>
<dbReference type="Gene3D" id="3.40.430.10">
    <property type="entry name" value="Dihydrofolate Reductase, subunit A"/>
    <property type="match status" value="1"/>
</dbReference>
<comment type="caution">
    <text evidence="2">The sequence shown here is derived from an EMBL/GenBank/DDBJ whole genome shotgun (WGS) entry which is preliminary data.</text>
</comment>
<proteinExistence type="predicted"/>
<dbReference type="PANTHER" id="PTHR38011">
    <property type="entry name" value="DIHYDROFOLATE REDUCTASE FAMILY PROTEIN (AFU_ORTHOLOGUE AFUA_8G06820)"/>
    <property type="match status" value="1"/>
</dbReference>
<dbReference type="RefSeq" id="WP_259538503.1">
    <property type="nucleotide sequence ID" value="NZ_JANLCJ010000002.1"/>
</dbReference>
<organism evidence="2 3">
    <name type="scientific">Herbiconiux daphne</name>
    <dbReference type="NCBI Taxonomy" id="2970914"/>
    <lineage>
        <taxon>Bacteria</taxon>
        <taxon>Bacillati</taxon>
        <taxon>Actinomycetota</taxon>
        <taxon>Actinomycetes</taxon>
        <taxon>Micrococcales</taxon>
        <taxon>Microbacteriaceae</taxon>
        <taxon>Herbiconiux</taxon>
    </lineage>
</organism>
<evidence type="ECO:0000259" key="1">
    <source>
        <dbReference type="Pfam" id="PF01872"/>
    </source>
</evidence>
<sequence length="193" mass="21147">MARLIYSAITSLDGFTEDAHGDFDWSAPDPEVHAFVNDAERRVGTYLYGRRMFETMRFWQSVETSPTAPPSPDVPPEAVDYATVWQAADKVVFSASLRPDEVTTPRTTLKRAFDVAAVRQRKDEATADLSIGGPTIAAAALRAGLVDELQLYLNPVVVGAGKAALPARLHVDLRLVDEHRFSNGVVFVRYAVG</sequence>
<dbReference type="Pfam" id="PF01872">
    <property type="entry name" value="RibD_C"/>
    <property type="match status" value="1"/>
</dbReference>